<keyword evidence="3 10" id="KW-0436">Ligase</keyword>
<dbReference type="NCBIfam" id="NF003037">
    <property type="entry name" value="PRK03932.1"/>
    <property type="match status" value="1"/>
</dbReference>
<dbReference type="RefSeq" id="XP_004355402.1">
    <property type="nucleotide sequence ID" value="XM_004355350.1"/>
</dbReference>
<dbReference type="HAMAP" id="MF_00534">
    <property type="entry name" value="Asn_tRNA_synth"/>
    <property type="match status" value="1"/>
</dbReference>
<evidence type="ECO:0000256" key="5">
    <source>
        <dbReference type="ARBA" id="ARBA00022840"/>
    </source>
</evidence>
<dbReference type="InterPro" id="IPR002312">
    <property type="entry name" value="Asp/Asn-tRNA-synth_IIb"/>
</dbReference>
<dbReference type="GO" id="GO:0004816">
    <property type="term" value="F:asparagine-tRNA ligase activity"/>
    <property type="evidence" value="ECO:0007669"/>
    <property type="project" value="UniProtKB-EC"/>
</dbReference>
<dbReference type="FunFam" id="3.30.930.10:FF:000016">
    <property type="entry name" value="Asparagine--tRNA ligase"/>
    <property type="match status" value="1"/>
</dbReference>
<dbReference type="EMBL" id="GL883021">
    <property type="protein sequence ID" value="EGG16928.1"/>
    <property type="molecule type" value="Genomic_DNA"/>
</dbReference>
<dbReference type="SUPFAM" id="SSF50249">
    <property type="entry name" value="Nucleic acid-binding proteins"/>
    <property type="match status" value="1"/>
</dbReference>
<organism evidence="10 11">
    <name type="scientific">Cavenderia fasciculata</name>
    <name type="common">Slime mold</name>
    <name type="synonym">Dictyostelium fasciculatum</name>
    <dbReference type="NCBI Taxonomy" id="261658"/>
    <lineage>
        <taxon>Eukaryota</taxon>
        <taxon>Amoebozoa</taxon>
        <taxon>Evosea</taxon>
        <taxon>Eumycetozoa</taxon>
        <taxon>Dictyostelia</taxon>
        <taxon>Acytosteliales</taxon>
        <taxon>Cavenderiaceae</taxon>
        <taxon>Cavenderia</taxon>
    </lineage>
</organism>
<sequence length="512" mass="57831">MINFAARRLYSTTATVSASVVGFKWPLTVKQIKNIGSNNTASAEQLTTNDASSSSSSSAGSKVGDIVTVKGWIKNMRHQKQFSFAELTDGSCVQGLQVIGTPQHFAETTNGCCVSVTGKLTQSPGKNQSLEIQLFDEQQSSGDNTTSGVKVLGKCDDSEYPLQPKQHSFEFLRDIAHLRSRSNTIGAMIRVRNESTSLIHTYFQDRQFQHVHTPLITASDCEGGGEQFAISTPVNHPNNNKENNKATTTPAVNHFFGEPAYLTVSGQLEAEIFASSHSRVYTFGPSFRAEKSNTTRHLSEFWMVEPEMSFINMQDNLDIAEDFLKYTIQHLMTNCKDDMEFFNKLEKTLTNRFVRLPYTEAIDILTKQTSTKFANPIKWGEDLSREHEKYLTSHFGDIPVFVINWPKDIKPFYMRENDDGQTVANMDLLVPEVGELIGGSIREERYDHLVKRLNKLDMDQDVYGWYMDLRKYGSAPHGGFGLGFERFLQYVTGLQNIRDVIPIPRHQNYCKF</sequence>
<dbReference type="InterPro" id="IPR004364">
    <property type="entry name" value="Aa-tRNA-synt_II"/>
</dbReference>
<dbReference type="OrthoDB" id="1931232at2759"/>
<dbReference type="InterPro" id="IPR012340">
    <property type="entry name" value="NA-bd_OB-fold"/>
</dbReference>
<dbReference type="SUPFAM" id="SSF55681">
    <property type="entry name" value="Class II aaRS and biotin synthetases"/>
    <property type="match status" value="1"/>
</dbReference>
<dbReference type="EC" id="6.1.1.22" evidence="2"/>
<dbReference type="AlphaFoldDB" id="F4Q414"/>
<evidence type="ECO:0000313" key="10">
    <source>
        <dbReference type="EMBL" id="EGG16928.1"/>
    </source>
</evidence>
<dbReference type="InterPro" id="IPR045864">
    <property type="entry name" value="aa-tRNA-synth_II/BPL/LPL"/>
</dbReference>
<dbReference type="GO" id="GO:0003676">
    <property type="term" value="F:nucleic acid binding"/>
    <property type="evidence" value="ECO:0007669"/>
    <property type="project" value="InterPro"/>
</dbReference>
<dbReference type="InterPro" id="IPR006195">
    <property type="entry name" value="aa-tRNA-synth_II"/>
</dbReference>
<dbReference type="InterPro" id="IPR004365">
    <property type="entry name" value="NA-bd_OB_tRNA"/>
</dbReference>
<dbReference type="KEGG" id="dfa:DFA_07909"/>
<dbReference type="Gene3D" id="3.30.930.10">
    <property type="entry name" value="Bira Bifunctional Protein, Domain 2"/>
    <property type="match status" value="1"/>
</dbReference>
<dbReference type="PANTHER" id="PTHR22594:SF34">
    <property type="entry name" value="ASPARAGINE--TRNA LIGASE, MITOCHONDRIAL-RELATED"/>
    <property type="match status" value="1"/>
</dbReference>
<dbReference type="GO" id="GO:0005739">
    <property type="term" value="C:mitochondrion"/>
    <property type="evidence" value="ECO:0007669"/>
    <property type="project" value="TreeGrafter"/>
</dbReference>
<protein>
    <recommendedName>
        <fullName evidence="2">asparagine--tRNA ligase</fullName>
        <ecNumber evidence="2">6.1.1.22</ecNumber>
    </recommendedName>
</protein>
<dbReference type="OMA" id="PRFPGQC"/>
<dbReference type="GO" id="GO:0006421">
    <property type="term" value="P:asparaginyl-tRNA aminoacylation"/>
    <property type="evidence" value="ECO:0007669"/>
    <property type="project" value="InterPro"/>
</dbReference>
<dbReference type="GO" id="GO:0005524">
    <property type="term" value="F:ATP binding"/>
    <property type="evidence" value="ECO:0007669"/>
    <property type="project" value="UniProtKB-KW"/>
</dbReference>
<evidence type="ECO:0000313" key="11">
    <source>
        <dbReference type="Proteomes" id="UP000007797"/>
    </source>
</evidence>
<keyword evidence="6" id="KW-0648">Protein biosynthesis</keyword>
<feature type="region of interest" description="Disordered" evidence="8">
    <location>
        <begin position="42"/>
        <end position="62"/>
    </location>
</feature>
<keyword evidence="7" id="KW-0030">Aminoacyl-tRNA synthetase</keyword>
<dbReference type="Pfam" id="PF01336">
    <property type="entry name" value="tRNA_anti-codon"/>
    <property type="match status" value="1"/>
</dbReference>
<evidence type="ECO:0000256" key="6">
    <source>
        <dbReference type="ARBA" id="ARBA00022917"/>
    </source>
</evidence>
<feature type="compositionally biased region" description="Polar residues" evidence="8">
    <location>
        <begin position="42"/>
        <end position="51"/>
    </location>
</feature>
<dbReference type="Proteomes" id="UP000007797">
    <property type="component" value="Unassembled WGS sequence"/>
</dbReference>
<keyword evidence="4" id="KW-0547">Nucleotide-binding</keyword>
<name>F4Q414_CACFS</name>
<comment type="similarity">
    <text evidence="1">Belongs to the class-II aminoacyl-tRNA synthetase family.</text>
</comment>
<evidence type="ECO:0000259" key="9">
    <source>
        <dbReference type="PROSITE" id="PS50862"/>
    </source>
</evidence>
<evidence type="ECO:0000256" key="7">
    <source>
        <dbReference type="ARBA" id="ARBA00023146"/>
    </source>
</evidence>
<dbReference type="PRINTS" id="PR01042">
    <property type="entry name" value="TRNASYNTHASP"/>
</dbReference>
<dbReference type="NCBIfam" id="TIGR00457">
    <property type="entry name" value="asnS"/>
    <property type="match status" value="1"/>
</dbReference>
<keyword evidence="5" id="KW-0067">ATP-binding</keyword>
<dbReference type="CDD" id="cd04318">
    <property type="entry name" value="EcAsnRS_like_N"/>
    <property type="match status" value="1"/>
</dbReference>
<reference evidence="11" key="1">
    <citation type="journal article" date="2011" name="Genome Res.">
        <title>Phylogeny-wide analysis of social amoeba genomes highlights ancient origins for complex intercellular communication.</title>
        <authorList>
            <person name="Heidel A.J."/>
            <person name="Lawal H.M."/>
            <person name="Felder M."/>
            <person name="Schilde C."/>
            <person name="Helps N.R."/>
            <person name="Tunggal B."/>
            <person name="Rivero F."/>
            <person name="John U."/>
            <person name="Schleicher M."/>
            <person name="Eichinger L."/>
            <person name="Platzer M."/>
            <person name="Noegel A.A."/>
            <person name="Schaap P."/>
            <person name="Gloeckner G."/>
        </authorList>
    </citation>
    <scope>NUCLEOTIDE SEQUENCE [LARGE SCALE GENOMIC DNA]</scope>
    <source>
        <strain evidence="11">SH3</strain>
    </source>
</reference>
<evidence type="ECO:0000256" key="2">
    <source>
        <dbReference type="ARBA" id="ARBA00012816"/>
    </source>
</evidence>
<gene>
    <name evidence="10" type="primary">asnS2</name>
    <name evidence="10" type="ORF">DFA_07909</name>
</gene>
<dbReference type="PROSITE" id="PS50862">
    <property type="entry name" value="AA_TRNA_LIGASE_II"/>
    <property type="match status" value="1"/>
</dbReference>
<dbReference type="Pfam" id="PF00152">
    <property type="entry name" value="tRNA-synt_2"/>
    <property type="match status" value="1"/>
</dbReference>
<dbReference type="STRING" id="1054147.F4Q414"/>
<feature type="domain" description="Aminoacyl-transfer RNA synthetases class-II family profile" evidence="9">
    <location>
        <begin position="189"/>
        <end position="502"/>
    </location>
</feature>
<dbReference type="GeneID" id="14869227"/>
<dbReference type="Gene3D" id="2.40.50.140">
    <property type="entry name" value="Nucleic acid-binding proteins"/>
    <property type="match status" value="1"/>
</dbReference>
<evidence type="ECO:0000256" key="1">
    <source>
        <dbReference type="ARBA" id="ARBA00008226"/>
    </source>
</evidence>
<proteinExistence type="inferred from homology"/>
<accession>F4Q414</accession>
<dbReference type="CDD" id="cd00776">
    <property type="entry name" value="AsxRS_core"/>
    <property type="match status" value="1"/>
</dbReference>
<evidence type="ECO:0000256" key="4">
    <source>
        <dbReference type="ARBA" id="ARBA00022741"/>
    </source>
</evidence>
<evidence type="ECO:0000256" key="8">
    <source>
        <dbReference type="SAM" id="MobiDB-lite"/>
    </source>
</evidence>
<dbReference type="InterPro" id="IPR004522">
    <property type="entry name" value="Asn-tRNA-ligase"/>
</dbReference>
<evidence type="ECO:0000256" key="3">
    <source>
        <dbReference type="ARBA" id="ARBA00022598"/>
    </source>
</evidence>
<dbReference type="PANTHER" id="PTHR22594">
    <property type="entry name" value="ASPARTYL/LYSYL-TRNA SYNTHETASE"/>
    <property type="match status" value="1"/>
</dbReference>
<keyword evidence="11" id="KW-1185">Reference proteome</keyword>